<evidence type="ECO:0000259" key="1">
    <source>
        <dbReference type="Pfam" id="PF03447"/>
    </source>
</evidence>
<dbReference type="PANTHER" id="PTHR37850:SF2">
    <property type="entry name" value="SAF DOMAIN PROTEIN"/>
    <property type="match status" value="1"/>
</dbReference>
<evidence type="ECO:0000313" key="3">
    <source>
        <dbReference type="EMBL" id="MBF4694314.1"/>
    </source>
</evidence>
<evidence type="ECO:0000313" key="4">
    <source>
        <dbReference type="Proteomes" id="UP000614200"/>
    </source>
</evidence>
<name>A0ABR9ZV21_9FIRM</name>
<dbReference type="InterPro" id="IPR048423">
    <property type="entry name" value="DRL_cat"/>
</dbReference>
<proteinExistence type="predicted"/>
<comment type="caution">
    <text evidence="3">The sequence shown here is derived from an EMBL/GenBank/DDBJ whole genome shotgun (WGS) entry which is preliminary data.</text>
</comment>
<dbReference type="PANTHER" id="PTHR37850">
    <property type="entry name" value="STRU PROTEIN"/>
    <property type="match status" value="1"/>
</dbReference>
<protein>
    <submittedName>
        <fullName evidence="3">NAD(P)-dependent oxidoreductase</fullName>
    </submittedName>
</protein>
<dbReference type="InterPro" id="IPR036291">
    <property type="entry name" value="NAD(P)-bd_dom_sf"/>
</dbReference>
<dbReference type="CDD" id="cd11616">
    <property type="entry name" value="SAF_DH_OX_like"/>
    <property type="match status" value="1"/>
</dbReference>
<dbReference type="RefSeq" id="WP_194702548.1">
    <property type="nucleotide sequence ID" value="NZ_JADKNH010000008.1"/>
</dbReference>
<feature type="domain" description="Oxidoreductase DRL-like catalytic" evidence="2">
    <location>
        <begin position="160"/>
        <end position="321"/>
    </location>
</feature>
<feature type="domain" description="Aspartate/homoserine dehydrogenase NAD-binding" evidence="1">
    <location>
        <begin position="24"/>
        <end position="135"/>
    </location>
</feature>
<dbReference type="Pfam" id="PF21135">
    <property type="entry name" value="DRL_cat"/>
    <property type="match status" value="1"/>
</dbReference>
<dbReference type="Pfam" id="PF03447">
    <property type="entry name" value="NAD_binding_3"/>
    <property type="match status" value="1"/>
</dbReference>
<gene>
    <name evidence="3" type="ORF">ISU02_14425</name>
</gene>
<dbReference type="EMBL" id="JADKNH010000008">
    <property type="protein sequence ID" value="MBF4694314.1"/>
    <property type="molecule type" value="Genomic_DNA"/>
</dbReference>
<accession>A0ABR9ZV21</accession>
<sequence>MLGLNTKLKEYEAQGKKIRVGLVGAGQMGKGMVSQMTKMHAMMPAIVADINVQSAIEAFNNAGIDAKDVVQVNTLEEANKFMAEDKYIVTSNSALVSQATLVDVVVDATGSPDVGARIALDTILNKKHIVMLNVETDVVIGPILKKLAVNAGVIYTGTAGDEPGSVRELYDFADGMGFEVVAIGKGKNNPVNLESTPDSCREQAEREGVAPKMLCEFKDGTKTMIEMAAMANSMGFIPDVRGAHAAVGGVEDLTKIFRLKEEGGVLNKYGIVDYVNGVAPGVFIVVTTDNDQIHHELQYLSMGEGPNYTFYRPYHLTSLETPLTAARCVLYNEPTIQPMDGPLVAEVITIAKKDLHPGDKIDGLGQYTVYASIDTYETAKKERLLPIGLAAGATITKEVKKGQEITYDMVDLDKSTLIYKLRELQELLIG</sequence>
<reference evidence="3 4" key="1">
    <citation type="submission" date="2020-11" db="EMBL/GenBank/DDBJ databases">
        <title>Fusibacter basophilias sp. nov.</title>
        <authorList>
            <person name="Qiu D."/>
        </authorList>
    </citation>
    <scope>NUCLEOTIDE SEQUENCE [LARGE SCALE GENOMIC DNA]</scope>
    <source>
        <strain evidence="3 4">Q10-2</strain>
    </source>
</reference>
<evidence type="ECO:0000259" key="2">
    <source>
        <dbReference type="Pfam" id="PF21135"/>
    </source>
</evidence>
<dbReference type="Proteomes" id="UP000614200">
    <property type="component" value="Unassembled WGS sequence"/>
</dbReference>
<keyword evidence="4" id="KW-1185">Reference proteome</keyword>
<dbReference type="Gene3D" id="3.40.50.720">
    <property type="entry name" value="NAD(P)-binding Rossmann-like Domain"/>
    <property type="match status" value="1"/>
</dbReference>
<dbReference type="InterPro" id="IPR005106">
    <property type="entry name" value="Asp/hSer_DH_NAD-bd"/>
</dbReference>
<dbReference type="SUPFAM" id="SSF51735">
    <property type="entry name" value="NAD(P)-binding Rossmann-fold domains"/>
    <property type="match status" value="1"/>
</dbReference>
<organism evidence="3 4">
    <name type="scientific">Fusibacter ferrireducens</name>
    <dbReference type="NCBI Taxonomy" id="2785058"/>
    <lineage>
        <taxon>Bacteria</taxon>
        <taxon>Bacillati</taxon>
        <taxon>Bacillota</taxon>
        <taxon>Clostridia</taxon>
        <taxon>Eubacteriales</taxon>
        <taxon>Eubacteriales Family XII. Incertae Sedis</taxon>
        <taxon>Fusibacter</taxon>
    </lineage>
</organism>